<dbReference type="InterPro" id="IPR017853">
    <property type="entry name" value="GH"/>
</dbReference>
<comment type="caution">
    <text evidence="3">The sequence shown here is derived from an EMBL/GenBank/DDBJ whole genome shotgun (WGS) entry which is preliminary data.</text>
</comment>
<dbReference type="Proteomes" id="UP000004121">
    <property type="component" value="Unassembled WGS sequence"/>
</dbReference>
<dbReference type="STRING" id="585501.HMPREF6123_2269"/>
<sequence length="443" mass="50485">MMERNFTNEMSLTLRGILVKNKSIGNRLSGSLIQSLAFLLFMLFLSLSLFTGNFAYASNLTGPGVKSLSSQKELRAVWFSYLDWINMPKEEQAFRAEAAKVMDNLQKNGFQTIFLHVHSHSDSYGKKMTVFPYSKFMPGNGSFDPLEIMISEAKKKGISVHAWFNPYRVSSSMSKWENIPEDSIVKKWSRTSGEERNVLLHEGQYYINPSRAAGREALLASIKELLDNYAVDGIHFDDYFYPRVSLTEEGKRFDEPEYEEAKRQGETGSLTEYRRNQVSLLLKQVHSLCKERGVVFGVSPVPNLQSLRSSVAYFLDVDKIMASKDYIDYIMPQMYHGFRAKNGKGQEAPHAYMRSLGDWVNLTNSTGNQVELMLGLGLYRAGSSVWDGNPVSEWFTESDILKRQVEEARKTGIVKGYAVFAYQNLLEERAQRELGNLRSVFQN</sequence>
<dbReference type="HOGENOM" id="CLU_019247_0_0_9"/>
<gene>
    <name evidence="3" type="ORF">HMPREF6123_2269</name>
</gene>
<keyword evidence="4" id="KW-1185">Reference proteome</keyword>
<dbReference type="PANTHER" id="PTHR43405">
    <property type="entry name" value="GLYCOSYL HYDROLASE DIGH"/>
    <property type="match status" value="1"/>
</dbReference>
<dbReference type="InterPro" id="IPR052177">
    <property type="entry name" value="Divisome_Glycosyl_Hydrolase"/>
</dbReference>
<dbReference type="OrthoDB" id="43070at2"/>
<reference evidence="3 4" key="1">
    <citation type="submission" date="2009-04" db="EMBL/GenBank/DDBJ databases">
        <authorList>
            <person name="Qin X."/>
            <person name="Bachman B."/>
            <person name="Battles P."/>
            <person name="Bell A."/>
            <person name="Bess C."/>
            <person name="Bickham C."/>
            <person name="Chaboub L."/>
            <person name="Chen D."/>
            <person name="Coyle M."/>
            <person name="Deiros D.R."/>
            <person name="Dinh H."/>
            <person name="Forbes L."/>
            <person name="Fowler G."/>
            <person name="Francisco L."/>
            <person name="Fu Q."/>
            <person name="Gubbala S."/>
            <person name="Hale W."/>
            <person name="Han Y."/>
            <person name="Hemphill L."/>
            <person name="Highlander S.K."/>
            <person name="Hirani K."/>
            <person name="Hogues M."/>
            <person name="Jackson L."/>
            <person name="Jakkamsetti A."/>
            <person name="Javaid M."/>
            <person name="Jiang H."/>
            <person name="Korchina V."/>
            <person name="Kovar C."/>
            <person name="Lara F."/>
            <person name="Lee S."/>
            <person name="Mata R."/>
            <person name="Mathew T."/>
            <person name="Moen C."/>
            <person name="Morales K."/>
            <person name="Munidasa M."/>
            <person name="Nazareth L."/>
            <person name="Ngo R."/>
            <person name="Nguyen L."/>
            <person name="Okwuonu G."/>
            <person name="Ongeri F."/>
            <person name="Patil S."/>
            <person name="Petrosino J."/>
            <person name="Pham C."/>
            <person name="Pham P."/>
            <person name="Pu L.-L."/>
            <person name="Puazo M."/>
            <person name="Raj R."/>
            <person name="Reid J."/>
            <person name="Rouhana J."/>
            <person name="Saada N."/>
            <person name="Shang Y."/>
            <person name="Simmons D."/>
            <person name="Thornton R."/>
            <person name="Warren J."/>
            <person name="Weissenberger G."/>
            <person name="Zhang J."/>
            <person name="Zhang L."/>
            <person name="Zhou C."/>
            <person name="Zhu D."/>
            <person name="Muzny D."/>
            <person name="Worley K."/>
            <person name="Gibbs R."/>
        </authorList>
    </citation>
    <scope>NUCLEOTIDE SEQUENCE [LARGE SCALE GENOMIC DNA]</scope>
    <source>
        <strain evidence="3 4">F0268</strain>
    </source>
</reference>
<evidence type="ECO:0000313" key="4">
    <source>
        <dbReference type="Proteomes" id="UP000004121"/>
    </source>
</evidence>
<dbReference type="RefSeq" id="WP_007157415.1">
    <property type="nucleotide sequence ID" value="NZ_GG668534.1"/>
</dbReference>
<protein>
    <recommendedName>
        <fullName evidence="2">Glycosyl hydrolase-like 10 domain-containing protein</fullName>
    </recommendedName>
</protein>
<dbReference type="EMBL" id="ACKX01000213">
    <property type="protein sequence ID" value="EEJ50460.1"/>
    <property type="molecule type" value="Genomic_DNA"/>
</dbReference>
<dbReference type="InterPro" id="IPR003790">
    <property type="entry name" value="GHL10"/>
</dbReference>
<dbReference type="PANTHER" id="PTHR43405:SF1">
    <property type="entry name" value="GLYCOSYL HYDROLASE DIGH"/>
    <property type="match status" value="1"/>
</dbReference>
<dbReference type="InParanoid" id="C2L0K0"/>
<evidence type="ECO:0000256" key="1">
    <source>
        <dbReference type="ARBA" id="ARBA00022729"/>
    </source>
</evidence>
<evidence type="ECO:0000259" key="2">
    <source>
        <dbReference type="Pfam" id="PF02638"/>
    </source>
</evidence>
<name>C2L0K0_9FIRM</name>
<keyword evidence="1" id="KW-0732">Signal</keyword>
<organism evidence="3 4">
    <name type="scientific">Oribacterium sinus F0268</name>
    <dbReference type="NCBI Taxonomy" id="585501"/>
    <lineage>
        <taxon>Bacteria</taxon>
        <taxon>Bacillati</taxon>
        <taxon>Bacillota</taxon>
        <taxon>Clostridia</taxon>
        <taxon>Lachnospirales</taxon>
        <taxon>Lachnospiraceae</taxon>
        <taxon>Oribacterium</taxon>
    </lineage>
</organism>
<feature type="domain" description="Glycosyl hydrolase-like 10" evidence="2">
    <location>
        <begin position="73"/>
        <end position="340"/>
    </location>
</feature>
<dbReference type="AlphaFoldDB" id="C2L0K0"/>
<proteinExistence type="predicted"/>
<dbReference type="eggNOG" id="COG1649">
    <property type="taxonomic scope" value="Bacteria"/>
</dbReference>
<accession>C2L0K0</accession>
<dbReference type="Pfam" id="PF02638">
    <property type="entry name" value="GHL10"/>
    <property type="match status" value="1"/>
</dbReference>
<dbReference type="FunCoup" id="C2L0K0">
    <property type="interactions" value="21"/>
</dbReference>
<dbReference type="Gene3D" id="3.20.20.80">
    <property type="entry name" value="Glycosidases"/>
    <property type="match status" value="1"/>
</dbReference>
<evidence type="ECO:0000313" key="3">
    <source>
        <dbReference type="EMBL" id="EEJ50460.1"/>
    </source>
</evidence>
<dbReference type="SUPFAM" id="SSF51445">
    <property type="entry name" value="(Trans)glycosidases"/>
    <property type="match status" value="2"/>
</dbReference>